<accession>A0A7W7KDZ9</accession>
<dbReference type="Proteomes" id="UP000555448">
    <property type="component" value="Unassembled WGS sequence"/>
</dbReference>
<dbReference type="AlphaFoldDB" id="A0A7W7KDZ9"/>
<sequence>MSHTEKSGTEMPLPTVPGTIIDQALHKLHVLIAAELRKYPPGFLLAVSPQPPQAPDSIASDVKNLPLDMAPIDPAHLPVILPNGWRLYGPLIEAELEREPTTESPGIH</sequence>
<reference evidence="1 2" key="1">
    <citation type="submission" date="2020-08" db="EMBL/GenBank/DDBJ databases">
        <title>Functional genomics of gut bacteria from endangered species of beetles.</title>
        <authorList>
            <person name="Carlos-Shanley C."/>
        </authorList>
    </citation>
    <scope>NUCLEOTIDE SEQUENCE [LARGE SCALE GENOMIC DNA]</scope>
    <source>
        <strain evidence="1 2">S00245</strain>
    </source>
</reference>
<organism evidence="1 2">
    <name type="scientific">Novosphingobium chloroacetimidivorans</name>
    <dbReference type="NCBI Taxonomy" id="1428314"/>
    <lineage>
        <taxon>Bacteria</taxon>
        <taxon>Pseudomonadati</taxon>
        <taxon>Pseudomonadota</taxon>
        <taxon>Alphaproteobacteria</taxon>
        <taxon>Sphingomonadales</taxon>
        <taxon>Sphingomonadaceae</taxon>
        <taxon>Novosphingobium</taxon>
    </lineage>
</organism>
<dbReference type="EMBL" id="JACHLR010000030">
    <property type="protein sequence ID" value="MBB4860745.1"/>
    <property type="molecule type" value="Genomic_DNA"/>
</dbReference>
<name>A0A7W7KDZ9_9SPHN</name>
<dbReference type="RefSeq" id="WP_184250074.1">
    <property type="nucleotide sequence ID" value="NZ_JACHLR010000030.1"/>
</dbReference>
<evidence type="ECO:0000313" key="1">
    <source>
        <dbReference type="EMBL" id="MBB4860745.1"/>
    </source>
</evidence>
<protein>
    <submittedName>
        <fullName evidence="1">Uncharacterized protein</fullName>
    </submittedName>
</protein>
<proteinExistence type="predicted"/>
<gene>
    <name evidence="1" type="ORF">HNO88_004090</name>
</gene>
<evidence type="ECO:0000313" key="2">
    <source>
        <dbReference type="Proteomes" id="UP000555448"/>
    </source>
</evidence>
<comment type="caution">
    <text evidence="1">The sequence shown here is derived from an EMBL/GenBank/DDBJ whole genome shotgun (WGS) entry which is preliminary data.</text>
</comment>
<keyword evidence="2" id="KW-1185">Reference proteome</keyword>